<reference evidence="3 4" key="1">
    <citation type="journal article" date="2016" name="Nat. Commun.">
        <title>Thousands of microbial genomes shed light on interconnected biogeochemical processes in an aquifer system.</title>
        <authorList>
            <person name="Anantharaman K."/>
            <person name="Brown C.T."/>
            <person name="Hug L.A."/>
            <person name="Sharon I."/>
            <person name="Castelle C.J."/>
            <person name="Probst A.J."/>
            <person name="Thomas B.C."/>
            <person name="Singh A."/>
            <person name="Wilkins M.J."/>
            <person name="Karaoz U."/>
            <person name="Brodie E.L."/>
            <person name="Williams K.H."/>
            <person name="Hubbard S.S."/>
            <person name="Banfield J.F."/>
        </authorList>
    </citation>
    <scope>NUCLEOTIDE SEQUENCE [LARGE SCALE GENOMIC DNA]</scope>
</reference>
<keyword evidence="2" id="KW-0732">Signal</keyword>
<evidence type="ECO:0008006" key="5">
    <source>
        <dbReference type="Google" id="ProtNLM"/>
    </source>
</evidence>
<organism evidence="3 4">
    <name type="scientific">Candidatus Nealsonbacteria bacterium RIFOXYB1_FULL_40_15</name>
    <dbReference type="NCBI Taxonomy" id="1801677"/>
    <lineage>
        <taxon>Bacteria</taxon>
        <taxon>Candidatus Nealsoniibacteriota</taxon>
    </lineage>
</organism>
<sequence length="246" mass="28806">MKKKLTILALSALIILPLAVFAQNRAGQDNACQRISNALERIGQKTQQEEEKIRYRQEGISQDMDQKRIQREQNLEQKREQWDNNRAERFQKLLDRAQDETQKKAVLDFIASVEEAVLERREKFDEAIRIFHEGTDNLKARRREEAENRIQNYKEKEADAFEEALSDCGKGSDMKDIQQNLRNTLTQARQTYRERIQTMNHGQEMQGLAEAKRGAMESARDEFHNSLREALDKLRVGFPVEETEIL</sequence>
<keyword evidence="1" id="KW-0175">Coiled coil</keyword>
<evidence type="ECO:0000313" key="4">
    <source>
        <dbReference type="Proteomes" id="UP000177740"/>
    </source>
</evidence>
<evidence type="ECO:0000256" key="2">
    <source>
        <dbReference type="SAM" id="SignalP"/>
    </source>
</evidence>
<feature type="signal peptide" evidence="2">
    <location>
        <begin position="1"/>
        <end position="22"/>
    </location>
</feature>
<accession>A0A1G2ENR6</accession>
<dbReference type="STRING" id="1801677.A2365_00740"/>
<comment type="caution">
    <text evidence="3">The sequence shown here is derived from an EMBL/GenBank/DDBJ whole genome shotgun (WGS) entry which is preliminary data.</text>
</comment>
<gene>
    <name evidence="3" type="ORF">A2365_00740</name>
</gene>
<evidence type="ECO:0000313" key="3">
    <source>
        <dbReference type="EMBL" id="OGZ27182.1"/>
    </source>
</evidence>
<dbReference type="AlphaFoldDB" id="A0A1G2ENR6"/>
<feature type="coiled-coil region" evidence="1">
    <location>
        <begin position="136"/>
        <end position="163"/>
    </location>
</feature>
<protein>
    <recommendedName>
        <fullName evidence="5">DUF5667 domain-containing protein</fullName>
    </recommendedName>
</protein>
<feature type="chain" id="PRO_5009582761" description="DUF5667 domain-containing protein" evidence="2">
    <location>
        <begin position="23"/>
        <end position="246"/>
    </location>
</feature>
<evidence type="ECO:0000256" key="1">
    <source>
        <dbReference type="SAM" id="Coils"/>
    </source>
</evidence>
<dbReference type="EMBL" id="MHMM01000010">
    <property type="protein sequence ID" value="OGZ27182.1"/>
    <property type="molecule type" value="Genomic_DNA"/>
</dbReference>
<proteinExistence type="predicted"/>
<name>A0A1G2ENR6_9BACT</name>
<dbReference type="Proteomes" id="UP000177740">
    <property type="component" value="Unassembled WGS sequence"/>
</dbReference>